<name>A0A426ZWR8_ENSVE</name>
<dbReference type="InterPro" id="IPR051468">
    <property type="entry name" value="Fungal_SecMetab_SDRs"/>
</dbReference>
<accession>A0A426ZWR8</accession>
<dbReference type="Gene3D" id="3.40.50.720">
    <property type="entry name" value="NAD(P)-binding Rossmann-like Domain"/>
    <property type="match status" value="1"/>
</dbReference>
<dbReference type="GO" id="GO:0005737">
    <property type="term" value="C:cytoplasm"/>
    <property type="evidence" value="ECO:0007669"/>
    <property type="project" value="TreeGrafter"/>
</dbReference>
<dbReference type="Proteomes" id="UP000287651">
    <property type="component" value="Unassembled WGS sequence"/>
</dbReference>
<dbReference type="PANTHER" id="PTHR43544">
    <property type="entry name" value="SHORT-CHAIN DEHYDROGENASE/REDUCTASE"/>
    <property type="match status" value="1"/>
</dbReference>
<sequence>MRRAFFCSSAALRWEGGVSMVQGASRGIGLEFVSRRSLPTSLVSSLCFESRGRVLVRQLLEKSDKGHVIATCRNPDGATSLLDLKKKFMERLNLLQLDVTKESTIEVQASFQDVIHSYFFLLLKRYANESLEA</sequence>
<comment type="caution">
    <text evidence="1">The sequence shown here is derived from an EMBL/GenBank/DDBJ whole genome shotgun (WGS) entry which is preliminary data.</text>
</comment>
<dbReference type="InterPro" id="IPR036291">
    <property type="entry name" value="NAD(P)-bd_dom_sf"/>
</dbReference>
<protein>
    <submittedName>
        <fullName evidence="1">Uncharacterized protein</fullName>
    </submittedName>
</protein>
<evidence type="ECO:0000313" key="2">
    <source>
        <dbReference type="Proteomes" id="UP000287651"/>
    </source>
</evidence>
<evidence type="ECO:0000313" key="1">
    <source>
        <dbReference type="EMBL" id="RRT68407.1"/>
    </source>
</evidence>
<gene>
    <name evidence="1" type="ORF">B296_00014339</name>
</gene>
<dbReference type="AlphaFoldDB" id="A0A426ZWR8"/>
<dbReference type="EMBL" id="AMZH03004706">
    <property type="protein sequence ID" value="RRT68407.1"/>
    <property type="molecule type" value="Genomic_DNA"/>
</dbReference>
<dbReference type="GO" id="GO:0016491">
    <property type="term" value="F:oxidoreductase activity"/>
    <property type="evidence" value="ECO:0007669"/>
    <property type="project" value="TreeGrafter"/>
</dbReference>
<dbReference type="SUPFAM" id="SSF51735">
    <property type="entry name" value="NAD(P)-binding Rossmann-fold domains"/>
    <property type="match status" value="1"/>
</dbReference>
<proteinExistence type="predicted"/>
<reference evidence="1 2" key="1">
    <citation type="journal article" date="2014" name="Agronomy (Basel)">
        <title>A Draft Genome Sequence for Ensete ventricosum, the Drought-Tolerant Tree Against Hunger.</title>
        <authorList>
            <person name="Harrison J."/>
            <person name="Moore K.A."/>
            <person name="Paszkiewicz K."/>
            <person name="Jones T."/>
            <person name="Grant M."/>
            <person name="Ambacheew D."/>
            <person name="Muzemil S."/>
            <person name="Studholme D.J."/>
        </authorList>
    </citation>
    <scope>NUCLEOTIDE SEQUENCE [LARGE SCALE GENOMIC DNA]</scope>
</reference>
<dbReference type="PANTHER" id="PTHR43544:SF12">
    <property type="entry name" value="NAD(P)-BINDING ROSSMANN-FOLD SUPERFAMILY PROTEIN"/>
    <property type="match status" value="1"/>
</dbReference>
<organism evidence="1 2">
    <name type="scientific">Ensete ventricosum</name>
    <name type="common">Abyssinian banana</name>
    <name type="synonym">Musa ensete</name>
    <dbReference type="NCBI Taxonomy" id="4639"/>
    <lineage>
        <taxon>Eukaryota</taxon>
        <taxon>Viridiplantae</taxon>
        <taxon>Streptophyta</taxon>
        <taxon>Embryophyta</taxon>
        <taxon>Tracheophyta</taxon>
        <taxon>Spermatophyta</taxon>
        <taxon>Magnoliopsida</taxon>
        <taxon>Liliopsida</taxon>
        <taxon>Zingiberales</taxon>
        <taxon>Musaceae</taxon>
        <taxon>Ensete</taxon>
    </lineage>
</organism>